<evidence type="ECO:0000256" key="4">
    <source>
        <dbReference type="ARBA" id="ARBA00022527"/>
    </source>
</evidence>
<evidence type="ECO:0000256" key="14">
    <source>
        <dbReference type="SAM" id="MobiDB-lite"/>
    </source>
</evidence>
<dbReference type="GO" id="GO:0004674">
    <property type="term" value="F:protein serine/threonine kinase activity"/>
    <property type="evidence" value="ECO:0007669"/>
    <property type="project" value="UniProtKB-KW"/>
</dbReference>
<dbReference type="Proteomes" id="UP000750334">
    <property type="component" value="Unassembled WGS sequence"/>
</dbReference>
<feature type="domain" description="Protein kinase" evidence="15">
    <location>
        <begin position="22"/>
        <end position="300"/>
    </location>
</feature>
<evidence type="ECO:0000256" key="8">
    <source>
        <dbReference type="ARBA" id="ARBA00022777"/>
    </source>
</evidence>
<accession>A0A9P6WB86</accession>
<feature type="compositionally biased region" description="Low complexity" evidence="14">
    <location>
        <begin position="637"/>
        <end position="649"/>
    </location>
</feature>
<evidence type="ECO:0000256" key="11">
    <source>
        <dbReference type="ARBA" id="ARBA00047899"/>
    </source>
</evidence>
<evidence type="ECO:0000256" key="1">
    <source>
        <dbReference type="ARBA" id="ARBA00004134"/>
    </source>
</evidence>
<feature type="region of interest" description="Disordered" evidence="14">
    <location>
        <begin position="403"/>
        <end position="431"/>
    </location>
</feature>
<feature type="region of interest" description="Disordered" evidence="14">
    <location>
        <begin position="524"/>
        <end position="674"/>
    </location>
</feature>
<dbReference type="AlphaFoldDB" id="A0A9P6WB86"/>
<dbReference type="PANTHER" id="PTHR22967:SF57">
    <property type="entry name" value="AUXILIN, ISOFORM A-RELATED"/>
    <property type="match status" value="1"/>
</dbReference>
<dbReference type="GO" id="GO:2000369">
    <property type="term" value="P:regulation of clathrin-dependent endocytosis"/>
    <property type="evidence" value="ECO:0007669"/>
    <property type="project" value="UniProtKB-ARBA"/>
</dbReference>
<evidence type="ECO:0000256" key="10">
    <source>
        <dbReference type="ARBA" id="ARBA00023212"/>
    </source>
</evidence>
<comment type="catalytic activity">
    <reaction evidence="12">
        <text>L-seryl-[protein] + ATP = O-phospho-L-seryl-[protein] + ADP + H(+)</text>
        <dbReference type="Rhea" id="RHEA:17989"/>
        <dbReference type="Rhea" id="RHEA-COMP:9863"/>
        <dbReference type="Rhea" id="RHEA-COMP:11604"/>
        <dbReference type="ChEBI" id="CHEBI:15378"/>
        <dbReference type="ChEBI" id="CHEBI:29999"/>
        <dbReference type="ChEBI" id="CHEBI:30616"/>
        <dbReference type="ChEBI" id="CHEBI:83421"/>
        <dbReference type="ChEBI" id="CHEBI:456216"/>
        <dbReference type="EC" id="2.7.11.1"/>
    </reaction>
</comment>
<feature type="compositionally biased region" description="Basic and acidic residues" evidence="14">
    <location>
        <begin position="619"/>
        <end position="628"/>
    </location>
</feature>
<dbReference type="OrthoDB" id="2018507at2759"/>
<dbReference type="PANTHER" id="PTHR22967">
    <property type="entry name" value="SERINE/THREONINE PROTEIN KINASE"/>
    <property type="match status" value="1"/>
</dbReference>
<evidence type="ECO:0000256" key="3">
    <source>
        <dbReference type="ARBA" id="ARBA00022490"/>
    </source>
</evidence>
<evidence type="ECO:0000256" key="7">
    <source>
        <dbReference type="ARBA" id="ARBA00022741"/>
    </source>
</evidence>
<reference evidence="16 17" key="1">
    <citation type="submission" date="2020-11" db="EMBL/GenBank/DDBJ databases">
        <title>Kefir isolates.</title>
        <authorList>
            <person name="Marcisauskas S."/>
            <person name="Kim Y."/>
            <person name="Blasche S."/>
        </authorList>
    </citation>
    <scope>NUCLEOTIDE SEQUENCE [LARGE SCALE GENOMIC DNA]</scope>
    <source>
        <strain evidence="16 17">OG2</strain>
    </source>
</reference>
<dbReference type="InterPro" id="IPR000719">
    <property type="entry name" value="Prot_kinase_dom"/>
</dbReference>
<protein>
    <recommendedName>
        <fullName evidence="2">non-specific serine/threonine protein kinase</fullName>
        <ecNumber evidence="2">2.7.11.1</ecNumber>
    </recommendedName>
</protein>
<keyword evidence="9" id="KW-0067">ATP-binding</keyword>
<dbReference type="Gene3D" id="1.10.510.10">
    <property type="entry name" value="Transferase(Phosphotransferase) domain 1"/>
    <property type="match status" value="1"/>
</dbReference>
<keyword evidence="10" id="KW-0206">Cytoskeleton</keyword>
<keyword evidence="3" id="KW-0963">Cytoplasm</keyword>
<dbReference type="EMBL" id="PUHR01000046">
    <property type="protein sequence ID" value="KAG0669259.1"/>
    <property type="molecule type" value="Genomic_DNA"/>
</dbReference>
<keyword evidence="17" id="KW-1185">Reference proteome</keyword>
<dbReference type="PROSITE" id="PS00108">
    <property type="entry name" value="PROTEIN_KINASE_ST"/>
    <property type="match status" value="1"/>
</dbReference>
<feature type="compositionally biased region" description="Basic and acidic residues" evidence="14">
    <location>
        <begin position="572"/>
        <end position="608"/>
    </location>
</feature>
<evidence type="ECO:0000256" key="12">
    <source>
        <dbReference type="ARBA" id="ARBA00048679"/>
    </source>
</evidence>
<dbReference type="GO" id="GO:0005524">
    <property type="term" value="F:ATP binding"/>
    <property type="evidence" value="ECO:0007669"/>
    <property type="project" value="UniProtKB-KW"/>
</dbReference>
<dbReference type="GO" id="GO:0030479">
    <property type="term" value="C:actin cortical patch"/>
    <property type="evidence" value="ECO:0007669"/>
    <property type="project" value="UniProtKB-SubCell"/>
</dbReference>
<dbReference type="GO" id="GO:0007015">
    <property type="term" value="P:actin filament organization"/>
    <property type="evidence" value="ECO:0007669"/>
    <property type="project" value="TreeGrafter"/>
</dbReference>
<dbReference type="GO" id="GO:0000147">
    <property type="term" value="P:actin cortical patch assembly"/>
    <property type="evidence" value="ECO:0007669"/>
    <property type="project" value="TreeGrafter"/>
</dbReference>
<dbReference type="InterPro" id="IPR011009">
    <property type="entry name" value="Kinase-like_dom_sf"/>
</dbReference>
<proteinExistence type="predicted"/>
<comment type="caution">
    <text evidence="16">The sequence shown here is derived from an EMBL/GenBank/DDBJ whole genome shotgun (WGS) entry which is preliminary data.</text>
</comment>
<keyword evidence="7" id="KW-0547">Nucleotide-binding</keyword>
<gene>
    <name evidence="16" type="ORF">C6P45_003975</name>
</gene>
<evidence type="ECO:0000256" key="5">
    <source>
        <dbReference type="ARBA" id="ARBA00022553"/>
    </source>
</evidence>
<keyword evidence="5" id="KW-0597">Phosphoprotein</keyword>
<feature type="compositionally biased region" description="Basic and acidic residues" evidence="14">
    <location>
        <begin position="524"/>
        <end position="542"/>
    </location>
</feature>
<dbReference type="FunFam" id="1.10.510.10:FF:000441">
    <property type="entry name" value="Serine/threonine protein kinase"/>
    <property type="match status" value="1"/>
</dbReference>
<dbReference type="Pfam" id="PF00069">
    <property type="entry name" value="Pkinase"/>
    <property type="match status" value="1"/>
</dbReference>
<name>A0A9P6WB86_MAUEX</name>
<evidence type="ECO:0000313" key="17">
    <source>
        <dbReference type="Proteomes" id="UP000750334"/>
    </source>
</evidence>
<evidence type="ECO:0000259" key="15">
    <source>
        <dbReference type="PROSITE" id="PS50011"/>
    </source>
</evidence>
<dbReference type="CDD" id="cd14037">
    <property type="entry name" value="STKc_NAK_like"/>
    <property type="match status" value="1"/>
</dbReference>
<evidence type="ECO:0000256" key="13">
    <source>
        <dbReference type="ARBA" id="ARBA00065090"/>
    </source>
</evidence>
<dbReference type="PROSITE" id="PS50011">
    <property type="entry name" value="PROTEIN_KINASE_DOM"/>
    <property type="match status" value="1"/>
</dbReference>
<evidence type="ECO:0000256" key="6">
    <source>
        <dbReference type="ARBA" id="ARBA00022679"/>
    </source>
</evidence>
<feature type="compositionally biased region" description="Polar residues" evidence="14">
    <location>
        <begin position="405"/>
        <end position="418"/>
    </location>
</feature>
<keyword evidence="4" id="KW-0723">Serine/threonine-protein kinase</keyword>
<organism evidence="16 17">
    <name type="scientific">Maudiozyma exigua</name>
    <name type="common">Yeast</name>
    <name type="synonym">Kazachstania exigua</name>
    <dbReference type="NCBI Taxonomy" id="34358"/>
    <lineage>
        <taxon>Eukaryota</taxon>
        <taxon>Fungi</taxon>
        <taxon>Dikarya</taxon>
        <taxon>Ascomycota</taxon>
        <taxon>Saccharomycotina</taxon>
        <taxon>Saccharomycetes</taxon>
        <taxon>Saccharomycetales</taxon>
        <taxon>Saccharomycetaceae</taxon>
        <taxon>Maudiozyma</taxon>
    </lineage>
</organism>
<keyword evidence="6" id="KW-0808">Transferase</keyword>
<dbReference type="InterPro" id="IPR008271">
    <property type="entry name" value="Ser/Thr_kinase_AS"/>
</dbReference>
<comment type="subunit">
    <text evidence="13">Interacts with ABP1, which is required for proper actin patch localization.</text>
</comment>
<dbReference type="SUPFAM" id="SSF56112">
    <property type="entry name" value="Protein kinase-like (PK-like)"/>
    <property type="match status" value="1"/>
</dbReference>
<keyword evidence="8" id="KW-0418">Kinase</keyword>
<dbReference type="SMART" id="SM00220">
    <property type="entry name" value="S_TKc"/>
    <property type="match status" value="1"/>
</dbReference>
<comment type="subcellular location">
    <subcellularLocation>
        <location evidence="1">Cytoplasm</location>
        <location evidence="1">Cytoskeleton</location>
        <location evidence="1">Actin patch</location>
    </subcellularLocation>
</comment>
<evidence type="ECO:0000256" key="9">
    <source>
        <dbReference type="ARBA" id="ARBA00022840"/>
    </source>
</evidence>
<evidence type="ECO:0000313" key="16">
    <source>
        <dbReference type="EMBL" id="KAG0669259.1"/>
    </source>
</evidence>
<dbReference type="EC" id="2.7.11.1" evidence="2"/>
<sequence length="674" mass="76532">MNQPELDKYQPGTTLTVGSHSIQIIKYLTSGGFAQIYSCQLSKPDEYIHNNFACVKRVIVPDKGSLNVLRAEVEAMKLLRNNAHVVSYIDSHAAKSHFHNGSYEVFLLMEYCEKGGLIDFMNTRLQNRLQEFEVLNIILQITQGVAAMHALNPPLIHRDLKIENVLISSDNQYKVCDFGSVSGIIRPPVTQQEMAYVQHDIMKNTTAQYRSPEMIDLYRNLPIDEKSDIWALGVLLYKLCYYTTPFEKGGENAILYSRYDFPQYPQYSENLKNFIRWMLLVNPQQRPNIYQVAERASQLLGIPCPIIDFYSMDNISMTGQLSNVASLSQLNMMAQGISTPNLLQQQQMAMQMQPQHFMAQPQVQQMQSITTSQSYAPSSSELNNKLTQVRTIDALPSAVMRKSKTSSTYIDENVQTTEEPPRLHTPASQPKIKSQIVLSPVSTSSSDEDEILKTINLPPRRRISNRIYSKQQDLSTNNESQKNELALEKKIKDAIETSKKEYENNKDIMDSSMIDERKSLFGDENEVKEGEEIKKGINDDHITSSSITENIENFEKVSIKGGPPAPPPARIPQEKPTTDENPARLTEEQRLQNKRTKEMLRQKMKDKLNQSGKIIVKRPSQDDIKQQKEQPIPSTNTTLKPKTKPAVPVKPDRLKPKKPKKPSFLSGNAIANKV</sequence>
<comment type="catalytic activity">
    <reaction evidence="11">
        <text>L-threonyl-[protein] + ATP = O-phospho-L-threonyl-[protein] + ADP + H(+)</text>
        <dbReference type="Rhea" id="RHEA:46608"/>
        <dbReference type="Rhea" id="RHEA-COMP:11060"/>
        <dbReference type="Rhea" id="RHEA-COMP:11605"/>
        <dbReference type="ChEBI" id="CHEBI:15378"/>
        <dbReference type="ChEBI" id="CHEBI:30013"/>
        <dbReference type="ChEBI" id="CHEBI:30616"/>
        <dbReference type="ChEBI" id="CHEBI:61977"/>
        <dbReference type="ChEBI" id="CHEBI:456216"/>
        <dbReference type="EC" id="2.7.11.1"/>
    </reaction>
</comment>
<evidence type="ECO:0000256" key="2">
    <source>
        <dbReference type="ARBA" id="ARBA00012513"/>
    </source>
</evidence>